<evidence type="ECO:0000313" key="2">
    <source>
        <dbReference type="EMBL" id="WXB13250.1"/>
    </source>
</evidence>
<name>A0ABZ2LR91_9BACT</name>
<feature type="domain" description="Sulfatase-modifying factor enzyme-like" evidence="1">
    <location>
        <begin position="30"/>
        <end position="286"/>
    </location>
</feature>
<dbReference type="InterPro" id="IPR042095">
    <property type="entry name" value="SUMF_sf"/>
</dbReference>
<reference evidence="2 3" key="1">
    <citation type="submission" date="2021-12" db="EMBL/GenBank/DDBJ databases">
        <title>Discovery of the Pendulisporaceae a myxobacterial family with distinct sporulation behavior and unique specialized metabolism.</title>
        <authorList>
            <person name="Garcia R."/>
            <person name="Popoff A."/>
            <person name="Bader C.D."/>
            <person name="Loehr J."/>
            <person name="Walesch S."/>
            <person name="Walt C."/>
            <person name="Boldt J."/>
            <person name="Bunk B."/>
            <person name="Haeckl F.J.F.P.J."/>
            <person name="Gunesch A.P."/>
            <person name="Birkelbach J."/>
            <person name="Nuebel U."/>
            <person name="Pietschmann T."/>
            <person name="Bach T."/>
            <person name="Mueller R."/>
        </authorList>
    </citation>
    <scope>NUCLEOTIDE SEQUENCE [LARGE SCALE GENOMIC DNA]</scope>
    <source>
        <strain evidence="2 3">MSr11954</strain>
    </source>
</reference>
<gene>
    <name evidence="2" type="ORF">LZC94_36080</name>
</gene>
<dbReference type="EMBL" id="CP089984">
    <property type="protein sequence ID" value="WXB13250.1"/>
    <property type="molecule type" value="Genomic_DNA"/>
</dbReference>
<dbReference type="Pfam" id="PF03781">
    <property type="entry name" value="FGE-sulfatase"/>
    <property type="match status" value="1"/>
</dbReference>
<dbReference type="InterPro" id="IPR005532">
    <property type="entry name" value="SUMF_dom"/>
</dbReference>
<evidence type="ECO:0000313" key="3">
    <source>
        <dbReference type="Proteomes" id="UP001370348"/>
    </source>
</evidence>
<dbReference type="SUPFAM" id="SSF56436">
    <property type="entry name" value="C-type lectin-like"/>
    <property type="match status" value="1"/>
</dbReference>
<dbReference type="PANTHER" id="PTHR23150:SF19">
    <property type="entry name" value="FORMYLGLYCINE-GENERATING ENZYME"/>
    <property type="match status" value="1"/>
</dbReference>
<sequence>MASHFQHGVRAFAVLFLSMAARADARAASEPEMLPVPGGTFTMGSDRGGEPDEHPAHAVTLAPFLLDRTEVTHAAYAECVAARACRPADAHIATRSHAARESLFHGPDQPINGVTWDDAHTYCTWRGKRLPREAEFERAIRGDDGRRFPWGNEPATPELTVFGRDLGRQATDNVGSHPKGRGPYGHDDLAGNVWEWMEDEYDPFAYTRPTAGEGKPGTCPEILAAQNKLREEGKQGFTGSNPIPRLCERVLRGGAYNYDGPSLRSTNRVHHPGTYRLVMTGFRCAKDGDAAPVK</sequence>
<evidence type="ECO:0000259" key="1">
    <source>
        <dbReference type="Pfam" id="PF03781"/>
    </source>
</evidence>
<dbReference type="Proteomes" id="UP001370348">
    <property type="component" value="Chromosome"/>
</dbReference>
<dbReference type="InterPro" id="IPR051043">
    <property type="entry name" value="Sulfatase_Mod_Factor_Kinase"/>
</dbReference>
<protein>
    <submittedName>
        <fullName evidence="2">Formylglycine-generating enzyme family protein</fullName>
    </submittedName>
</protein>
<dbReference type="Gene3D" id="3.90.1580.10">
    <property type="entry name" value="paralog of FGE (formylglycine-generating enzyme)"/>
    <property type="match status" value="1"/>
</dbReference>
<accession>A0ABZ2LR91</accession>
<dbReference type="RefSeq" id="WP_394822871.1">
    <property type="nucleotide sequence ID" value="NZ_CP089984.1"/>
</dbReference>
<dbReference type="PANTHER" id="PTHR23150">
    <property type="entry name" value="SULFATASE MODIFYING FACTOR 1, 2"/>
    <property type="match status" value="1"/>
</dbReference>
<proteinExistence type="predicted"/>
<keyword evidence="3" id="KW-1185">Reference proteome</keyword>
<dbReference type="InterPro" id="IPR016187">
    <property type="entry name" value="CTDL_fold"/>
</dbReference>
<organism evidence="2 3">
    <name type="scientific">Pendulispora albinea</name>
    <dbReference type="NCBI Taxonomy" id="2741071"/>
    <lineage>
        <taxon>Bacteria</taxon>
        <taxon>Pseudomonadati</taxon>
        <taxon>Myxococcota</taxon>
        <taxon>Myxococcia</taxon>
        <taxon>Myxococcales</taxon>
        <taxon>Sorangiineae</taxon>
        <taxon>Pendulisporaceae</taxon>
        <taxon>Pendulispora</taxon>
    </lineage>
</organism>